<dbReference type="InterPro" id="IPR018108">
    <property type="entry name" value="MCP_transmembrane"/>
</dbReference>
<keyword evidence="6" id="KW-0813">Transport</keyword>
<evidence type="ECO:0000256" key="3">
    <source>
        <dbReference type="ARBA" id="ARBA00022989"/>
    </source>
</evidence>
<accession>A0A9W8E0U8</accession>
<dbReference type="SUPFAM" id="SSF103506">
    <property type="entry name" value="Mitochondrial carrier"/>
    <property type="match status" value="1"/>
</dbReference>
<feature type="region of interest" description="Disordered" evidence="7">
    <location>
        <begin position="1"/>
        <end position="24"/>
    </location>
</feature>
<reference evidence="8" key="1">
    <citation type="submission" date="2022-07" db="EMBL/GenBank/DDBJ databases">
        <title>Phylogenomic reconstructions and comparative analyses of Kickxellomycotina fungi.</title>
        <authorList>
            <person name="Reynolds N.K."/>
            <person name="Stajich J.E."/>
            <person name="Barry K."/>
            <person name="Grigoriev I.V."/>
            <person name="Crous P."/>
            <person name="Smith M.E."/>
        </authorList>
    </citation>
    <scope>NUCLEOTIDE SEQUENCE</scope>
    <source>
        <strain evidence="8">RSA 1196</strain>
    </source>
</reference>
<evidence type="ECO:0000256" key="6">
    <source>
        <dbReference type="RuleBase" id="RU000488"/>
    </source>
</evidence>
<evidence type="ECO:0000256" key="1">
    <source>
        <dbReference type="ARBA" id="ARBA00004141"/>
    </source>
</evidence>
<gene>
    <name evidence="8" type="primary">CRC1_2</name>
    <name evidence="8" type="ORF">IWQ62_005627</name>
</gene>
<feature type="repeat" description="Solcar" evidence="5">
    <location>
        <begin position="25"/>
        <end position="75"/>
    </location>
</feature>
<keyword evidence="9" id="KW-1185">Reference proteome</keyword>
<evidence type="ECO:0000256" key="2">
    <source>
        <dbReference type="ARBA" id="ARBA00022692"/>
    </source>
</evidence>
<evidence type="ECO:0000313" key="9">
    <source>
        <dbReference type="Proteomes" id="UP001150925"/>
    </source>
</evidence>
<evidence type="ECO:0000313" key="8">
    <source>
        <dbReference type="EMBL" id="KAJ1954998.1"/>
    </source>
</evidence>
<keyword evidence="4 5" id="KW-0472">Membrane</keyword>
<dbReference type="AlphaFoldDB" id="A0A9W8E0U8"/>
<comment type="caution">
    <text evidence="8">The sequence shown here is derived from an EMBL/GenBank/DDBJ whole genome shotgun (WGS) entry which is preliminary data.</text>
</comment>
<dbReference type="GO" id="GO:0016020">
    <property type="term" value="C:membrane"/>
    <property type="evidence" value="ECO:0007669"/>
    <property type="project" value="UniProtKB-SubCell"/>
</dbReference>
<evidence type="ECO:0000256" key="7">
    <source>
        <dbReference type="SAM" id="MobiDB-lite"/>
    </source>
</evidence>
<name>A0A9W8E0U8_9FUNG</name>
<dbReference type="Proteomes" id="UP001150925">
    <property type="component" value="Unassembled WGS sequence"/>
</dbReference>
<dbReference type="InterPro" id="IPR023395">
    <property type="entry name" value="MCP_dom_sf"/>
</dbReference>
<dbReference type="OrthoDB" id="14252at2759"/>
<protein>
    <submittedName>
        <fullName evidence="8">Carnitine transporter</fullName>
    </submittedName>
</protein>
<comment type="similarity">
    <text evidence="6">Belongs to the mitochondrial carrier (TC 2.A.29) family.</text>
</comment>
<evidence type="ECO:0000256" key="5">
    <source>
        <dbReference type="PROSITE-ProRule" id="PRU00282"/>
    </source>
</evidence>
<dbReference type="EMBL" id="JANBPY010002439">
    <property type="protein sequence ID" value="KAJ1954998.1"/>
    <property type="molecule type" value="Genomic_DNA"/>
</dbReference>
<comment type="subcellular location">
    <subcellularLocation>
        <location evidence="1">Membrane</location>
        <topology evidence="1">Multi-pass membrane protein</topology>
    </subcellularLocation>
</comment>
<evidence type="ECO:0000256" key="4">
    <source>
        <dbReference type="ARBA" id="ARBA00023136"/>
    </source>
</evidence>
<keyword evidence="3" id="KW-1133">Transmembrane helix</keyword>
<proteinExistence type="inferred from homology"/>
<dbReference type="Pfam" id="PF00153">
    <property type="entry name" value="Mito_carr"/>
    <property type="match status" value="1"/>
</dbReference>
<organism evidence="8 9">
    <name type="scientific">Dispira parvispora</name>
    <dbReference type="NCBI Taxonomy" id="1520584"/>
    <lineage>
        <taxon>Eukaryota</taxon>
        <taxon>Fungi</taxon>
        <taxon>Fungi incertae sedis</taxon>
        <taxon>Zoopagomycota</taxon>
        <taxon>Kickxellomycotina</taxon>
        <taxon>Dimargaritomycetes</taxon>
        <taxon>Dimargaritales</taxon>
        <taxon>Dimargaritaceae</taxon>
        <taxon>Dispira</taxon>
    </lineage>
</organism>
<dbReference type="Gene3D" id="1.50.40.10">
    <property type="entry name" value="Mitochondrial carrier domain"/>
    <property type="match status" value="1"/>
</dbReference>
<keyword evidence="2 5" id="KW-0812">Transmembrane</keyword>
<feature type="non-terminal residue" evidence="8">
    <location>
        <position position="75"/>
    </location>
</feature>
<sequence>MATAAETPLLEPSASVEPQVQPGAPSALKSFLSGGFGGICLVAAGHPLDLIKVRLQTSTQYKGTLDVFRQTLAKD</sequence>
<dbReference type="PROSITE" id="PS50920">
    <property type="entry name" value="SOLCAR"/>
    <property type="match status" value="1"/>
</dbReference>